<dbReference type="EMBL" id="CP019875">
    <property type="protein sequence ID" value="AQU89129.1"/>
    <property type="molecule type" value="Genomic_DNA"/>
</dbReference>
<sequence>MVLDYTGVGNIGPIYDALQKKQQGPMCMKAAEAVIAQVGERAGPVVIVTGFPEGGGVPETDGPVGAAFIARAIFLGLQRESVIVVDEDWRDMMYATCRGAGLTPLPLPESGIITPIPYLRPVYVATVPKDDAGCAKVCDFLLDTVDPSLLIAIERPGCNDRGLYHGLGGRPLDGLVADMDSFFHKGRRKGLVSIGIGDGGNELGMGMIADELRQLFPKARDTGVPARGGVAAQTATDILIVANVSNWGATGLVAALSCLLENQAVFHEAELEVRCIEACVANGGVDGMFMGPEPATDGIAAEEWRGLLHTFRMTIQRCLGFTVGWQGTMGDWRQSRA</sequence>
<gene>
    <name evidence="2" type="ORF">B0W47_14230</name>
</gene>
<dbReference type="InterPro" id="IPR025504">
    <property type="entry name" value="GLUCM_C"/>
</dbReference>
<evidence type="ECO:0000259" key="1">
    <source>
        <dbReference type="Pfam" id="PF14336"/>
    </source>
</evidence>
<evidence type="ECO:0000313" key="2">
    <source>
        <dbReference type="EMBL" id="AQU89129.1"/>
    </source>
</evidence>
<evidence type="ECO:0000313" key="3">
    <source>
        <dbReference type="Proteomes" id="UP000189683"/>
    </source>
</evidence>
<dbReference type="RefSeq" id="WP_078528112.1">
    <property type="nucleotide sequence ID" value="NZ_CP019875.1"/>
</dbReference>
<dbReference type="KEGG" id="kna:B0W47_14230"/>
<dbReference type="Gene3D" id="3.90.1640.20">
    <property type="entry name" value="TON_0340"/>
    <property type="match status" value="1"/>
</dbReference>
<dbReference type="AlphaFoldDB" id="A0A9N7H2E9"/>
<protein>
    <recommendedName>
        <fullName evidence="1">D-glutamate cyclase-like C-terminal domain-containing protein</fullName>
    </recommendedName>
</protein>
<dbReference type="Proteomes" id="UP000189683">
    <property type="component" value="Chromosome"/>
</dbReference>
<dbReference type="Pfam" id="PF14336">
    <property type="entry name" value="GLUCM-like_C"/>
    <property type="match status" value="1"/>
</dbReference>
<organism evidence="2 3">
    <name type="scientific">Komagataeibacter nataicola</name>
    <dbReference type="NCBI Taxonomy" id="265960"/>
    <lineage>
        <taxon>Bacteria</taxon>
        <taxon>Pseudomonadati</taxon>
        <taxon>Pseudomonadota</taxon>
        <taxon>Alphaproteobacteria</taxon>
        <taxon>Acetobacterales</taxon>
        <taxon>Acetobacteraceae</taxon>
        <taxon>Komagataeibacter</taxon>
    </lineage>
</organism>
<name>A0A9N7H2E9_9PROT</name>
<proteinExistence type="predicted"/>
<accession>A0A9N7H2E9</accession>
<reference evidence="3" key="1">
    <citation type="submission" date="2017-02" db="EMBL/GenBank/DDBJ databases">
        <title>zhang.</title>
        <authorList>
            <person name="Zhang H."/>
        </authorList>
    </citation>
    <scope>NUCLEOTIDE SEQUENCE [LARGE SCALE GENOMIC DNA]</scope>
    <source>
        <strain evidence="3">RZS01</strain>
    </source>
</reference>
<dbReference type="PANTHER" id="PTHR32022:SF10">
    <property type="entry name" value="D-GLUTAMATE CYCLASE, MITOCHONDRIAL"/>
    <property type="match status" value="1"/>
</dbReference>
<dbReference type="PANTHER" id="PTHR32022">
    <property type="entry name" value="D-GLUTAMATE CYCLASE, MITOCHONDRIAL"/>
    <property type="match status" value="1"/>
</dbReference>
<feature type="domain" description="D-glutamate cyclase-like C-terminal" evidence="1">
    <location>
        <begin position="38"/>
        <end position="309"/>
    </location>
</feature>